<reference evidence="2" key="1">
    <citation type="submission" date="2021-03" db="EMBL/GenBank/DDBJ databases">
        <title>Draft genome sequence of rust myrtle Austropuccinia psidii MF-1, a brazilian biotype.</title>
        <authorList>
            <person name="Quecine M.C."/>
            <person name="Pachon D.M.R."/>
            <person name="Bonatelli M.L."/>
            <person name="Correr F.H."/>
            <person name="Franceschini L.M."/>
            <person name="Leite T.F."/>
            <person name="Margarido G.R.A."/>
            <person name="Almeida C.A."/>
            <person name="Ferrarezi J.A."/>
            <person name="Labate C.A."/>
        </authorList>
    </citation>
    <scope>NUCLEOTIDE SEQUENCE</scope>
    <source>
        <strain evidence="2">MF-1</strain>
    </source>
</reference>
<dbReference type="OrthoDB" id="4360000at2759"/>
<sequence>MKPDFKKGDQVLVSTLNFNNLKGPRKLRYSIVGPFTIIKLIRKNAVKVKLTEAFSRKHPVFPKNPAPPEIVEGEGSPGPVKRMIKARKIGINCKDQRQYLVRLKSQTEDKDIWLAKDAIPDRNLHLRRSRASRRTEQSHH</sequence>
<dbReference type="AlphaFoldDB" id="A0A9Q3GMY2"/>
<keyword evidence="3" id="KW-1185">Reference proteome</keyword>
<evidence type="ECO:0000256" key="1">
    <source>
        <dbReference type="SAM" id="MobiDB-lite"/>
    </source>
</evidence>
<evidence type="ECO:0000313" key="2">
    <source>
        <dbReference type="EMBL" id="MBW0472617.1"/>
    </source>
</evidence>
<protein>
    <submittedName>
        <fullName evidence="2">Uncharacterized protein</fullName>
    </submittedName>
</protein>
<name>A0A9Q3GMY2_9BASI</name>
<comment type="caution">
    <text evidence="2">The sequence shown here is derived from an EMBL/GenBank/DDBJ whole genome shotgun (WGS) entry which is preliminary data.</text>
</comment>
<evidence type="ECO:0000313" key="3">
    <source>
        <dbReference type="Proteomes" id="UP000765509"/>
    </source>
</evidence>
<organism evidence="2 3">
    <name type="scientific">Austropuccinia psidii MF-1</name>
    <dbReference type="NCBI Taxonomy" id="1389203"/>
    <lineage>
        <taxon>Eukaryota</taxon>
        <taxon>Fungi</taxon>
        <taxon>Dikarya</taxon>
        <taxon>Basidiomycota</taxon>
        <taxon>Pucciniomycotina</taxon>
        <taxon>Pucciniomycetes</taxon>
        <taxon>Pucciniales</taxon>
        <taxon>Sphaerophragmiaceae</taxon>
        <taxon>Austropuccinia</taxon>
    </lineage>
</organism>
<gene>
    <name evidence="2" type="ORF">O181_012332</name>
</gene>
<proteinExistence type="predicted"/>
<feature type="region of interest" description="Disordered" evidence="1">
    <location>
        <begin position="58"/>
        <end position="79"/>
    </location>
</feature>
<dbReference type="EMBL" id="AVOT02003148">
    <property type="protein sequence ID" value="MBW0472617.1"/>
    <property type="molecule type" value="Genomic_DNA"/>
</dbReference>
<dbReference type="Proteomes" id="UP000765509">
    <property type="component" value="Unassembled WGS sequence"/>
</dbReference>
<accession>A0A9Q3GMY2</accession>